<dbReference type="Pfam" id="PF03184">
    <property type="entry name" value="DDE_1"/>
    <property type="match status" value="1"/>
</dbReference>
<gene>
    <name evidence="2" type="ORF">AaE_015732</name>
</gene>
<feature type="domain" description="DDE-1" evidence="1">
    <location>
        <begin position="1"/>
        <end position="116"/>
    </location>
</feature>
<dbReference type="VEuPathDB" id="FungiDB:H257_15416"/>
<evidence type="ECO:0000259" key="1">
    <source>
        <dbReference type="Pfam" id="PF03184"/>
    </source>
</evidence>
<evidence type="ECO:0000313" key="3">
    <source>
        <dbReference type="Proteomes" id="UP000469452"/>
    </source>
</evidence>
<organism evidence="2 3">
    <name type="scientific">Aphanomyces astaci</name>
    <name type="common">Crayfish plague agent</name>
    <dbReference type="NCBI Taxonomy" id="112090"/>
    <lineage>
        <taxon>Eukaryota</taxon>
        <taxon>Sar</taxon>
        <taxon>Stramenopiles</taxon>
        <taxon>Oomycota</taxon>
        <taxon>Saprolegniomycetes</taxon>
        <taxon>Saprolegniales</taxon>
        <taxon>Verrucalvaceae</taxon>
        <taxon>Aphanomyces</taxon>
    </lineage>
</organism>
<evidence type="ECO:0000313" key="2">
    <source>
        <dbReference type="EMBL" id="KAF0702754.1"/>
    </source>
</evidence>
<dbReference type="GO" id="GO:0003676">
    <property type="term" value="F:nucleic acid binding"/>
    <property type="evidence" value="ECO:0007669"/>
    <property type="project" value="InterPro"/>
</dbReference>
<protein>
    <recommendedName>
        <fullName evidence="1">DDE-1 domain-containing protein</fullName>
    </recommendedName>
</protein>
<dbReference type="Proteomes" id="UP000469452">
    <property type="component" value="Unassembled WGS sequence"/>
</dbReference>
<dbReference type="InterPro" id="IPR004875">
    <property type="entry name" value="DDE_SF_endonuclease_dom"/>
</dbReference>
<reference evidence="2 3" key="1">
    <citation type="submission" date="2019-06" db="EMBL/GenBank/DDBJ databases">
        <title>Genomics analysis of Aphanomyces spp. identifies a new class of oomycete effector associated with host adaptation.</title>
        <authorList>
            <person name="Gaulin E."/>
        </authorList>
    </citation>
    <scope>NUCLEOTIDE SEQUENCE [LARGE SCALE GENOMIC DNA]</scope>
    <source>
        <strain evidence="2 3">E</strain>
    </source>
</reference>
<proteinExistence type="predicted"/>
<name>A0A6A4YYK8_APHAT</name>
<dbReference type="EMBL" id="VJMI01021020">
    <property type="protein sequence ID" value="KAF0702754.1"/>
    <property type="molecule type" value="Genomic_DNA"/>
</dbReference>
<sequence length="126" mass="14823">MDQRVWSRYLREVLKPEMDSPSVVVADNLTCHISKKSFKIMEDELFCGAYLQPLPANTTSIFQPLDVGVMGPFKQMCRTEWIKEEKVVTDAEKHVAMIKRTIKVWNYMKEDTVRKSFEKAFRIFEI</sequence>
<comment type="caution">
    <text evidence="2">The sequence shown here is derived from an EMBL/GenBank/DDBJ whole genome shotgun (WGS) entry which is preliminary data.</text>
</comment>
<dbReference type="AlphaFoldDB" id="A0A6A4YYK8"/>
<accession>A0A6A4YYK8</accession>